<protein>
    <submittedName>
        <fullName evidence="1">Uncharacterized protein</fullName>
    </submittedName>
</protein>
<gene>
    <name evidence="1" type="ORF">CDAR_28421</name>
</gene>
<dbReference type="EMBL" id="BPLQ01003810">
    <property type="protein sequence ID" value="GIY03415.1"/>
    <property type="molecule type" value="Genomic_DNA"/>
</dbReference>
<accession>A0AAV4Q322</accession>
<comment type="caution">
    <text evidence="1">The sequence shown here is derived from an EMBL/GenBank/DDBJ whole genome shotgun (WGS) entry which is preliminary data.</text>
</comment>
<sequence>MRDIFPRSQAFDLSFQELIPRDIMMCGGINLTGRRMAPDFHPPPIIIFALPLSRKISFFWKSRTPSSPYPFQPLLQDEYL</sequence>
<evidence type="ECO:0000313" key="1">
    <source>
        <dbReference type="EMBL" id="GIY03415.1"/>
    </source>
</evidence>
<keyword evidence="2" id="KW-1185">Reference proteome</keyword>
<evidence type="ECO:0000313" key="2">
    <source>
        <dbReference type="Proteomes" id="UP001054837"/>
    </source>
</evidence>
<organism evidence="1 2">
    <name type="scientific">Caerostris darwini</name>
    <dbReference type="NCBI Taxonomy" id="1538125"/>
    <lineage>
        <taxon>Eukaryota</taxon>
        <taxon>Metazoa</taxon>
        <taxon>Ecdysozoa</taxon>
        <taxon>Arthropoda</taxon>
        <taxon>Chelicerata</taxon>
        <taxon>Arachnida</taxon>
        <taxon>Araneae</taxon>
        <taxon>Araneomorphae</taxon>
        <taxon>Entelegynae</taxon>
        <taxon>Araneoidea</taxon>
        <taxon>Araneidae</taxon>
        <taxon>Caerostris</taxon>
    </lineage>
</organism>
<dbReference type="AlphaFoldDB" id="A0AAV4Q322"/>
<reference evidence="1 2" key="1">
    <citation type="submission" date="2021-06" db="EMBL/GenBank/DDBJ databases">
        <title>Caerostris darwini draft genome.</title>
        <authorList>
            <person name="Kono N."/>
            <person name="Arakawa K."/>
        </authorList>
    </citation>
    <scope>NUCLEOTIDE SEQUENCE [LARGE SCALE GENOMIC DNA]</scope>
</reference>
<proteinExistence type="predicted"/>
<dbReference type="Proteomes" id="UP001054837">
    <property type="component" value="Unassembled WGS sequence"/>
</dbReference>
<name>A0AAV4Q322_9ARAC</name>